<organism evidence="1 2">
    <name type="scientific">Caproiciproducens faecalis</name>
    <dbReference type="NCBI Taxonomy" id="2820301"/>
    <lineage>
        <taxon>Bacteria</taxon>
        <taxon>Bacillati</taxon>
        <taxon>Bacillota</taxon>
        <taxon>Clostridia</taxon>
        <taxon>Eubacteriales</taxon>
        <taxon>Acutalibacteraceae</taxon>
        <taxon>Caproiciproducens</taxon>
    </lineage>
</organism>
<proteinExistence type="predicted"/>
<name>A0ABS7DKY6_9FIRM</name>
<protein>
    <submittedName>
        <fullName evidence="1">Uncharacterized protein</fullName>
    </submittedName>
</protein>
<evidence type="ECO:0000313" key="2">
    <source>
        <dbReference type="Proteomes" id="UP000719942"/>
    </source>
</evidence>
<sequence>MDYQGKPVFLTDSGDNATAGGAGYNTLVQGQQFAAIHVQASKLLEQRTAGEPAW</sequence>
<comment type="caution">
    <text evidence="1">The sequence shown here is derived from an EMBL/GenBank/DDBJ whole genome shotgun (WGS) entry which is preliminary data.</text>
</comment>
<keyword evidence="2" id="KW-1185">Reference proteome</keyword>
<dbReference type="Proteomes" id="UP000719942">
    <property type="component" value="Unassembled WGS sequence"/>
</dbReference>
<dbReference type="RefSeq" id="WP_219964462.1">
    <property type="nucleotide sequence ID" value="NZ_JAGFNZ010000001.1"/>
</dbReference>
<reference evidence="1 2" key="1">
    <citation type="submission" date="2021-03" db="EMBL/GenBank/DDBJ databases">
        <title>Caproiciproducens sp. nov. isolated from feces of cow.</title>
        <authorList>
            <person name="Choi J.-Y."/>
        </authorList>
    </citation>
    <scope>NUCLEOTIDE SEQUENCE [LARGE SCALE GENOMIC DNA]</scope>
    <source>
        <strain evidence="1 2">AGMB10547</strain>
    </source>
</reference>
<gene>
    <name evidence="1" type="ORF">J5W02_03940</name>
</gene>
<evidence type="ECO:0000313" key="1">
    <source>
        <dbReference type="EMBL" id="MBW7571954.1"/>
    </source>
</evidence>
<dbReference type="EMBL" id="JAGFNZ010000001">
    <property type="protein sequence ID" value="MBW7571954.1"/>
    <property type="molecule type" value="Genomic_DNA"/>
</dbReference>
<accession>A0ABS7DKY6</accession>